<dbReference type="AlphaFoldDB" id="A0AAN8UNM3"/>
<organism evidence="4 5">
    <name type="scientific">Dillenia turbinata</name>
    <dbReference type="NCBI Taxonomy" id="194707"/>
    <lineage>
        <taxon>Eukaryota</taxon>
        <taxon>Viridiplantae</taxon>
        <taxon>Streptophyta</taxon>
        <taxon>Embryophyta</taxon>
        <taxon>Tracheophyta</taxon>
        <taxon>Spermatophyta</taxon>
        <taxon>Magnoliopsida</taxon>
        <taxon>eudicotyledons</taxon>
        <taxon>Gunneridae</taxon>
        <taxon>Pentapetalae</taxon>
        <taxon>Dilleniales</taxon>
        <taxon>Dilleniaceae</taxon>
        <taxon>Dillenia</taxon>
    </lineage>
</organism>
<dbReference type="InterPro" id="IPR050568">
    <property type="entry name" value="Transcr_DNA_Rep_Reg"/>
</dbReference>
<comment type="caution">
    <text evidence="4">The sequence shown here is derived from an EMBL/GenBank/DDBJ whole genome shotgun (WGS) entry which is preliminary data.</text>
</comment>
<evidence type="ECO:0000259" key="3">
    <source>
        <dbReference type="Pfam" id="PF00808"/>
    </source>
</evidence>
<evidence type="ECO:0000256" key="2">
    <source>
        <dbReference type="ARBA" id="ARBA00023242"/>
    </source>
</evidence>
<dbReference type="GO" id="GO:0000978">
    <property type="term" value="F:RNA polymerase II cis-regulatory region sequence-specific DNA binding"/>
    <property type="evidence" value="ECO:0007669"/>
    <property type="project" value="TreeGrafter"/>
</dbReference>
<evidence type="ECO:0000256" key="1">
    <source>
        <dbReference type="ARBA" id="ARBA00004123"/>
    </source>
</evidence>
<dbReference type="PANTHER" id="PTHR10252:SF146">
    <property type="entry name" value="NUCLEAR TRANSCRIPTION FACTOR Y SUBUNIT C-2-LIKE"/>
    <property type="match status" value="1"/>
</dbReference>
<dbReference type="PANTHER" id="PTHR10252">
    <property type="entry name" value="HISTONE-LIKE TRANSCRIPTION FACTOR CCAAT-RELATED"/>
    <property type="match status" value="1"/>
</dbReference>
<dbReference type="Gene3D" id="1.10.20.10">
    <property type="entry name" value="Histone, subunit A"/>
    <property type="match status" value="1"/>
</dbReference>
<reference evidence="4 5" key="1">
    <citation type="submission" date="2023-12" db="EMBL/GenBank/DDBJ databases">
        <title>A high-quality genome assembly for Dillenia turbinata (Dilleniales).</title>
        <authorList>
            <person name="Chanderbali A."/>
        </authorList>
    </citation>
    <scope>NUCLEOTIDE SEQUENCE [LARGE SCALE GENOMIC DNA]</scope>
    <source>
        <strain evidence="4">LSX21</strain>
        <tissue evidence="4">Leaf</tissue>
    </source>
</reference>
<evidence type="ECO:0000313" key="4">
    <source>
        <dbReference type="EMBL" id="KAK6915111.1"/>
    </source>
</evidence>
<protein>
    <submittedName>
        <fullName evidence="4">Transcription factor CBF/NF-Y/archaeal histone domain</fullName>
    </submittedName>
</protein>
<gene>
    <name evidence="4" type="ORF">RJ641_020228</name>
</gene>
<feature type="domain" description="Transcription factor CBF/NF-Y/archaeal histone" evidence="3">
    <location>
        <begin position="119"/>
        <end position="164"/>
    </location>
</feature>
<sequence>MDTSLPSPPNLTKQVPSGLIDTSNKIAIDMENTGRTCQLLLICYAFKFFIRLGWSNKGNAKDNSFQMEWIRIAVKLLLTQEMLSRVKQPFGLPSGSQTASQLAFLEKQWRRQEQLNQSSKIMKADERIRMISAEALIIFARACEMFIMDLTLRSWSVAEENRRRNDVKVVTDAQIACETAPVVGSNDAFPFYYGMSKLNSAQVGTSAMGVPSSVLDSAVHVQQPYLYPSKQMWQLEPQDRQPSSN</sequence>
<keyword evidence="2" id="KW-0539">Nucleus</keyword>
<dbReference type="GO" id="GO:0046982">
    <property type="term" value="F:protein heterodimerization activity"/>
    <property type="evidence" value="ECO:0007669"/>
    <property type="project" value="InterPro"/>
</dbReference>
<evidence type="ECO:0000313" key="5">
    <source>
        <dbReference type="Proteomes" id="UP001370490"/>
    </source>
</evidence>
<accession>A0AAN8UNM3</accession>
<dbReference type="Proteomes" id="UP001370490">
    <property type="component" value="Unassembled WGS sequence"/>
</dbReference>
<dbReference type="GO" id="GO:0005634">
    <property type="term" value="C:nucleus"/>
    <property type="evidence" value="ECO:0007669"/>
    <property type="project" value="UniProtKB-SubCell"/>
</dbReference>
<keyword evidence="5" id="KW-1185">Reference proteome</keyword>
<dbReference type="InterPro" id="IPR003958">
    <property type="entry name" value="CBFA_NFYB_domain"/>
</dbReference>
<dbReference type="Pfam" id="PF00808">
    <property type="entry name" value="CBFD_NFYB_HMF"/>
    <property type="match status" value="1"/>
</dbReference>
<dbReference type="GO" id="GO:0000981">
    <property type="term" value="F:DNA-binding transcription factor activity, RNA polymerase II-specific"/>
    <property type="evidence" value="ECO:0007669"/>
    <property type="project" value="TreeGrafter"/>
</dbReference>
<dbReference type="SUPFAM" id="SSF47113">
    <property type="entry name" value="Histone-fold"/>
    <property type="match status" value="1"/>
</dbReference>
<comment type="subcellular location">
    <subcellularLocation>
        <location evidence="1">Nucleus</location>
    </subcellularLocation>
</comment>
<name>A0AAN8UNM3_9MAGN</name>
<dbReference type="InterPro" id="IPR009072">
    <property type="entry name" value="Histone-fold"/>
</dbReference>
<proteinExistence type="predicted"/>
<dbReference type="EMBL" id="JBAMMX010000025">
    <property type="protein sequence ID" value="KAK6915111.1"/>
    <property type="molecule type" value="Genomic_DNA"/>
</dbReference>